<name>A0ABU9VD07_9BACI</name>
<protein>
    <submittedName>
        <fullName evidence="1">Uncharacterized protein</fullName>
    </submittedName>
</protein>
<reference evidence="1 2" key="1">
    <citation type="submission" date="2024-03" db="EMBL/GenBank/DDBJ databases">
        <title>Bacilli Hybrid Assemblies.</title>
        <authorList>
            <person name="Kovac J."/>
        </authorList>
    </citation>
    <scope>NUCLEOTIDE SEQUENCE [LARGE SCALE GENOMIC DNA]</scope>
    <source>
        <strain evidence="1 2">FSL R7-0666</strain>
    </source>
</reference>
<keyword evidence="2" id="KW-1185">Reference proteome</keyword>
<accession>A0ABU9VD07</accession>
<organism evidence="1 2">
    <name type="scientific">Alkalicoccobacillus gibsonii</name>
    <dbReference type="NCBI Taxonomy" id="79881"/>
    <lineage>
        <taxon>Bacteria</taxon>
        <taxon>Bacillati</taxon>
        <taxon>Bacillota</taxon>
        <taxon>Bacilli</taxon>
        <taxon>Bacillales</taxon>
        <taxon>Bacillaceae</taxon>
        <taxon>Alkalicoccobacillus</taxon>
    </lineage>
</organism>
<dbReference type="EMBL" id="JBCITK010000001">
    <property type="protein sequence ID" value="MEN0641781.1"/>
    <property type="molecule type" value="Genomic_DNA"/>
</dbReference>
<dbReference type="RefSeq" id="WP_343128969.1">
    <property type="nucleotide sequence ID" value="NZ_JBCITK010000001.1"/>
</dbReference>
<proteinExistence type="predicted"/>
<gene>
    <name evidence="1" type="ORF">MKY91_01205</name>
</gene>
<evidence type="ECO:0000313" key="1">
    <source>
        <dbReference type="EMBL" id="MEN0641781.1"/>
    </source>
</evidence>
<sequence>MHQVSLKPPADYYDESIKDIDKEILKLLSERKQRTQNNPGFPHQSLLSTWAKDLQFEEAFLHILFSTLFYEDEHKPIIEPKGFIKNIPVLKGIDSGDAFHSITLIKQYKNASVLNLASDYSSDVQEHPFYELMIKGSKTNYECQWRGGGGSGEHMNTSFVISPALPNQETGLTLVFKEYQDMPKRSNPDNTFELMY</sequence>
<dbReference type="Proteomes" id="UP001418796">
    <property type="component" value="Unassembled WGS sequence"/>
</dbReference>
<evidence type="ECO:0000313" key="2">
    <source>
        <dbReference type="Proteomes" id="UP001418796"/>
    </source>
</evidence>
<comment type="caution">
    <text evidence="1">The sequence shown here is derived from an EMBL/GenBank/DDBJ whole genome shotgun (WGS) entry which is preliminary data.</text>
</comment>